<feature type="transmembrane region" description="Helical" evidence="1">
    <location>
        <begin position="335"/>
        <end position="353"/>
    </location>
</feature>
<protein>
    <recommendedName>
        <fullName evidence="4">EamA domain-containing protein</fullName>
    </recommendedName>
</protein>
<keyword evidence="1" id="KW-0472">Membrane</keyword>
<feature type="transmembrane region" description="Helical" evidence="1">
    <location>
        <begin position="78"/>
        <end position="98"/>
    </location>
</feature>
<reference evidence="2 3" key="1">
    <citation type="submission" date="2016-10" db="EMBL/GenBank/DDBJ databases">
        <authorList>
            <person name="Cai Z."/>
        </authorList>
    </citation>
    <scope>NUCLEOTIDE SEQUENCE [LARGE SCALE GENOMIC DNA]</scope>
</reference>
<feature type="transmembrane region" description="Helical" evidence="1">
    <location>
        <begin position="307"/>
        <end position="329"/>
    </location>
</feature>
<evidence type="ECO:0000256" key="1">
    <source>
        <dbReference type="SAM" id="Phobius"/>
    </source>
</evidence>
<sequence length="466" mass="49606">MGSTKQQPAAEASSPAPADKALTVTQQLQAKAALPELSRVNYAFWVVMAVLAQLNWGLYPVCTRYLQTSTNHKPIPTLQLAVVINIIAYPALVIFYTIPSRIRAHLAKRKQQQQQQQWQQQQCNTALDMASSASCGALEVPPALLNPDQDPNDSTAAKDEPLPPLKERLKAGARVAAVATIVGGIVALQALTNIYAARLALAYLVQLVFMFGPLVVALANTYVLKQPSPPKLYPTLAAAIIGAAVVLIGQWLQSRATGAAGGFSLDTLWGLLLALTSTLLLAAYFVLLQVTRRFVTGEQILWANRNVALLLFTPLSLLIEGTDWSWVFLLTPAEWGILVYTGVSIYTLGNIFIQSSTRRVGSPLVSVFLSMRLVASILGSIVLLHDIPTSPVTWVGFGLVIGVLSAFLALQAYVARKKAAAAEAAAAAASKDDDAECGVADGAGKQAVVDVESPCSNGTGKHADSK</sequence>
<evidence type="ECO:0000313" key="3">
    <source>
        <dbReference type="Proteomes" id="UP000256970"/>
    </source>
</evidence>
<evidence type="ECO:0008006" key="4">
    <source>
        <dbReference type="Google" id="ProtNLM"/>
    </source>
</evidence>
<accession>A0A383W667</accession>
<gene>
    <name evidence="2" type="ORF">BQ4739_LOCUS12686</name>
</gene>
<feature type="transmembrane region" description="Helical" evidence="1">
    <location>
        <begin position="391"/>
        <end position="410"/>
    </location>
</feature>
<name>A0A383W667_TETOB</name>
<feature type="transmembrane region" description="Helical" evidence="1">
    <location>
        <begin position="175"/>
        <end position="195"/>
    </location>
</feature>
<keyword evidence="1" id="KW-0812">Transmembrane</keyword>
<dbReference type="AlphaFoldDB" id="A0A383W667"/>
<keyword evidence="3" id="KW-1185">Reference proteome</keyword>
<feature type="transmembrane region" description="Helical" evidence="1">
    <location>
        <begin position="232"/>
        <end position="252"/>
    </location>
</feature>
<evidence type="ECO:0000313" key="2">
    <source>
        <dbReference type="EMBL" id="SZX72514.1"/>
    </source>
</evidence>
<feature type="transmembrane region" description="Helical" evidence="1">
    <location>
        <begin position="365"/>
        <end position="385"/>
    </location>
</feature>
<dbReference type="Proteomes" id="UP000256970">
    <property type="component" value="Unassembled WGS sequence"/>
</dbReference>
<feature type="transmembrane region" description="Helical" evidence="1">
    <location>
        <begin position="201"/>
        <end position="220"/>
    </location>
</feature>
<feature type="transmembrane region" description="Helical" evidence="1">
    <location>
        <begin position="40"/>
        <end position="58"/>
    </location>
</feature>
<organism evidence="2 3">
    <name type="scientific">Tetradesmus obliquus</name>
    <name type="common">Green alga</name>
    <name type="synonym">Acutodesmus obliquus</name>
    <dbReference type="NCBI Taxonomy" id="3088"/>
    <lineage>
        <taxon>Eukaryota</taxon>
        <taxon>Viridiplantae</taxon>
        <taxon>Chlorophyta</taxon>
        <taxon>core chlorophytes</taxon>
        <taxon>Chlorophyceae</taxon>
        <taxon>CS clade</taxon>
        <taxon>Sphaeropleales</taxon>
        <taxon>Scenedesmaceae</taxon>
        <taxon>Tetradesmus</taxon>
    </lineage>
</organism>
<dbReference type="EMBL" id="FNXT01001140">
    <property type="protein sequence ID" value="SZX72514.1"/>
    <property type="molecule type" value="Genomic_DNA"/>
</dbReference>
<feature type="transmembrane region" description="Helical" evidence="1">
    <location>
        <begin position="267"/>
        <end position="287"/>
    </location>
</feature>
<keyword evidence="1" id="KW-1133">Transmembrane helix</keyword>
<proteinExistence type="predicted"/>